<evidence type="ECO:0000313" key="3">
    <source>
        <dbReference type="EMBL" id="VDK21061.1"/>
    </source>
</evidence>
<dbReference type="InterPro" id="IPR018244">
    <property type="entry name" value="Allrgn_V5/Tpx1_CS"/>
</dbReference>
<dbReference type="GO" id="GO:0005576">
    <property type="term" value="C:extracellular region"/>
    <property type="evidence" value="ECO:0007669"/>
    <property type="project" value="InterPro"/>
</dbReference>
<protein>
    <submittedName>
        <fullName evidence="5">SCP domain-containing protein</fullName>
    </submittedName>
</protein>
<dbReference type="Gene3D" id="3.40.33.10">
    <property type="entry name" value="CAP"/>
    <property type="match status" value="2"/>
</dbReference>
<dbReference type="PANTHER" id="PTHR10334">
    <property type="entry name" value="CYSTEINE-RICH SECRETORY PROTEIN-RELATED"/>
    <property type="match status" value="1"/>
</dbReference>
<keyword evidence="1" id="KW-0732">Signal</keyword>
<reference evidence="5" key="1">
    <citation type="submission" date="2016-04" db="UniProtKB">
        <authorList>
            <consortium name="WormBaseParasite"/>
        </authorList>
    </citation>
    <scope>IDENTIFICATION</scope>
</reference>
<dbReference type="EMBL" id="UYRS01000062">
    <property type="protein sequence ID" value="VDK21061.1"/>
    <property type="molecule type" value="Genomic_DNA"/>
</dbReference>
<dbReference type="OrthoDB" id="674273at2759"/>
<feature type="signal peptide" evidence="1">
    <location>
        <begin position="1"/>
        <end position="16"/>
    </location>
</feature>
<dbReference type="Proteomes" id="UP000282613">
    <property type="component" value="Unassembled WGS sequence"/>
</dbReference>
<sequence length="195" mass="21404">MANFICCLVLITLVASEAPTEQERKALLDFHNSKRATVRPPAANMLEMVYSPSLENLAVDWVARCKFEHPNVNQHPEYRDTGQNLALSGVTFSCTIQMVWATSGELGCAVKQCDSLKPDWPPPVLLMACQYKPPGNYMGAKPYISGTSCSQCPSETKCVNNLCSKGRSRASTAASTYTWVGEIALFAVLQVYPFV</sequence>
<dbReference type="InterPro" id="IPR035940">
    <property type="entry name" value="CAP_sf"/>
</dbReference>
<dbReference type="InterPro" id="IPR001283">
    <property type="entry name" value="CRISP-related"/>
</dbReference>
<keyword evidence="4" id="KW-1185">Reference proteome</keyword>
<evidence type="ECO:0000256" key="1">
    <source>
        <dbReference type="SAM" id="SignalP"/>
    </source>
</evidence>
<accession>A0A0R3VTD1</accession>
<dbReference type="PROSITE" id="PS01010">
    <property type="entry name" value="CRISP_2"/>
    <property type="match status" value="1"/>
</dbReference>
<proteinExistence type="predicted"/>
<feature type="domain" description="SCP" evidence="2">
    <location>
        <begin position="22"/>
        <end position="139"/>
    </location>
</feature>
<evidence type="ECO:0000259" key="2">
    <source>
        <dbReference type="SMART" id="SM00198"/>
    </source>
</evidence>
<dbReference type="AlphaFoldDB" id="A0A0R3VTD1"/>
<dbReference type="InterPro" id="IPR014044">
    <property type="entry name" value="CAP_dom"/>
</dbReference>
<dbReference type="SUPFAM" id="SSF55797">
    <property type="entry name" value="PR-1-like"/>
    <property type="match status" value="1"/>
</dbReference>
<dbReference type="Pfam" id="PF00188">
    <property type="entry name" value="CAP"/>
    <property type="match status" value="1"/>
</dbReference>
<organism evidence="5">
    <name type="scientific">Taenia asiatica</name>
    <name type="common">Asian tapeworm</name>
    <dbReference type="NCBI Taxonomy" id="60517"/>
    <lineage>
        <taxon>Eukaryota</taxon>
        <taxon>Metazoa</taxon>
        <taxon>Spiralia</taxon>
        <taxon>Lophotrochozoa</taxon>
        <taxon>Platyhelminthes</taxon>
        <taxon>Cestoda</taxon>
        <taxon>Eucestoda</taxon>
        <taxon>Cyclophyllidea</taxon>
        <taxon>Taeniidae</taxon>
        <taxon>Taenia</taxon>
    </lineage>
</organism>
<dbReference type="CDD" id="cd05380">
    <property type="entry name" value="CAP_euk"/>
    <property type="match status" value="1"/>
</dbReference>
<gene>
    <name evidence="3" type="ORF">TASK_LOCUS488</name>
</gene>
<dbReference type="SMART" id="SM00198">
    <property type="entry name" value="SCP"/>
    <property type="match status" value="1"/>
</dbReference>
<reference evidence="3 4" key="2">
    <citation type="submission" date="2018-11" db="EMBL/GenBank/DDBJ databases">
        <authorList>
            <consortium name="Pathogen Informatics"/>
        </authorList>
    </citation>
    <scope>NUCLEOTIDE SEQUENCE [LARGE SCALE GENOMIC DNA]</scope>
</reference>
<dbReference type="WBParaSite" id="TASK_0000048701-mRNA-1">
    <property type="protein sequence ID" value="TASK_0000048701-mRNA-1"/>
    <property type="gene ID" value="TASK_0000048701"/>
</dbReference>
<feature type="chain" id="PRO_5043132376" evidence="1">
    <location>
        <begin position="17"/>
        <end position="195"/>
    </location>
</feature>
<evidence type="ECO:0000313" key="4">
    <source>
        <dbReference type="Proteomes" id="UP000282613"/>
    </source>
</evidence>
<evidence type="ECO:0000313" key="5">
    <source>
        <dbReference type="WBParaSite" id="TASK_0000048701-mRNA-1"/>
    </source>
</evidence>
<name>A0A0R3VTD1_TAEAS</name>